<dbReference type="Proteomes" id="UP000294641">
    <property type="component" value="Unassembled WGS sequence"/>
</dbReference>
<dbReference type="Gene3D" id="2.60.40.1280">
    <property type="match status" value="1"/>
</dbReference>
<evidence type="ECO:0000313" key="13">
    <source>
        <dbReference type="Proteomes" id="UP000294641"/>
    </source>
</evidence>
<evidence type="ECO:0000259" key="9">
    <source>
        <dbReference type="Pfam" id="PF17961"/>
    </source>
</evidence>
<feature type="signal peptide" evidence="7">
    <location>
        <begin position="1"/>
        <end position="29"/>
    </location>
</feature>
<dbReference type="RefSeq" id="WP_109350449.1">
    <property type="nucleotide sequence ID" value="NZ_BJUE01000026.1"/>
</dbReference>
<comment type="caution">
    <text evidence="10">The sequence shown here is derived from an EMBL/GenBank/DDBJ whole genome shotgun (WGS) entry which is preliminary data.</text>
</comment>
<feature type="region of interest" description="Disordered" evidence="6">
    <location>
        <begin position="39"/>
        <end position="82"/>
    </location>
</feature>
<feature type="compositionally biased region" description="Basic and acidic residues" evidence="6">
    <location>
        <begin position="46"/>
        <end position="67"/>
    </location>
</feature>
<evidence type="ECO:0000256" key="2">
    <source>
        <dbReference type="ARBA" id="ARBA00022512"/>
    </source>
</evidence>
<evidence type="ECO:0000256" key="6">
    <source>
        <dbReference type="SAM" id="MobiDB-lite"/>
    </source>
</evidence>
<evidence type="ECO:0000256" key="1">
    <source>
        <dbReference type="ARBA" id="ARBA00004168"/>
    </source>
</evidence>
<keyword evidence="13" id="KW-1185">Reference proteome</keyword>
<dbReference type="Pfam" id="PF17961">
    <property type="entry name" value="Big_8"/>
    <property type="match status" value="1"/>
</dbReference>
<reference evidence="11 13" key="2">
    <citation type="submission" date="2019-03" db="EMBL/GenBank/DDBJ databases">
        <title>Genomic Encyclopedia of Type Strains, Phase IV (KMG-IV): sequencing the most valuable type-strain genomes for metagenomic binning, comparative biology and taxonomic classification.</title>
        <authorList>
            <person name="Goeker M."/>
        </authorList>
    </citation>
    <scope>NUCLEOTIDE SEQUENCE [LARGE SCALE GENOMIC DNA]</scope>
    <source>
        <strain evidence="11 13">DSM 20580</strain>
    </source>
</reference>
<dbReference type="OrthoDB" id="2056845at2"/>
<keyword evidence="10" id="KW-0176">Collagen</keyword>
<name>A0A8B4QEX6_9BACL</name>
<dbReference type="GO" id="GO:0005518">
    <property type="term" value="F:collagen binding"/>
    <property type="evidence" value="ECO:0007669"/>
    <property type="project" value="InterPro"/>
</dbReference>
<feature type="domain" description="Collagen binding" evidence="8">
    <location>
        <begin position="231"/>
        <end position="340"/>
    </location>
</feature>
<dbReference type="EMBL" id="UGNP01000001">
    <property type="protein sequence ID" value="STX11242.1"/>
    <property type="molecule type" value="Genomic_DNA"/>
</dbReference>
<dbReference type="InterPro" id="IPR008966">
    <property type="entry name" value="Adhesion_dom_sf"/>
</dbReference>
<dbReference type="InterPro" id="IPR011252">
    <property type="entry name" value="Fibrogen-bd_dom1"/>
</dbReference>
<feature type="chain" id="PRO_5033056304" evidence="7">
    <location>
        <begin position="30"/>
        <end position="354"/>
    </location>
</feature>
<dbReference type="AlphaFoldDB" id="A0A8B4QEX6"/>
<evidence type="ECO:0000313" key="12">
    <source>
        <dbReference type="Proteomes" id="UP000254330"/>
    </source>
</evidence>
<comment type="subcellular location">
    <subcellularLocation>
        <location evidence="1">Secreted</location>
        <location evidence="1">Cell wall</location>
        <topology evidence="1">Peptidoglycan-anchor</topology>
    </subcellularLocation>
</comment>
<dbReference type="GO" id="GO:0007155">
    <property type="term" value="P:cell adhesion"/>
    <property type="evidence" value="ECO:0007669"/>
    <property type="project" value="InterPro"/>
</dbReference>
<reference evidence="10 12" key="1">
    <citation type="submission" date="2018-06" db="EMBL/GenBank/DDBJ databases">
        <authorList>
            <consortium name="Pathogen Informatics"/>
            <person name="Doyle S."/>
        </authorList>
    </citation>
    <scope>NUCLEOTIDE SEQUENCE [LARGE SCALE GENOMIC DNA]</scope>
    <source>
        <strain evidence="10 12">NCTC10597</strain>
    </source>
</reference>
<feature type="domain" description="SDR-like Ig" evidence="9">
    <location>
        <begin position="113"/>
        <end position="197"/>
    </location>
</feature>
<evidence type="ECO:0000256" key="4">
    <source>
        <dbReference type="ARBA" id="ARBA00022729"/>
    </source>
</evidence>
<evidence type="ECO:0000313" key="11">
    <source>
        <dbReference type="EMBL" id="TDR34781.1"/>
    </source>
</evidence>
<dbReference type="InterPro" id="IPR047589">
    <property type="entry name" value="DUF11_rpt"/>
</dbReference>
<keyword evidence="5" id="KW-0572">Peptidoglycan-anchor</keyword>
<gene>
    <name evidence="11" type="ORF">DFR61_13530</name>
    <name evidence="10" type="ORF">NCTC10597_03052</name>
</gene>
<organism evidence="10 12">
    <name type="scientific">Kurthia zopfii</name>
    <dbReference type="NCBI Taxonomy" id="1650"/>
    <lineage>
        <taxon>Bacteria</taxon>
        <taxon>Bacillati</taxon>
        <taxon>Bacillota</taxon>
        <taxon>Bacilli</taxon>
        <taxon>Bacillales</taxon>
        <taxon>Caryophanaceae</taxon>
        <taxon>Kurthia</taxon>
    </lineage>
</organism>
<keyword evidence="2" id="KW-0134">Cell wall</keyword>
<dbReference type="Gene3D" id="2.60.40.740">
    <property type="match status" value="1"/>
</dbReference>
<evidence type="ECO:0000259" key="8">
    <source>
        <dbReference type="Pfam" id="PF05737"/>
    </source>
</evidence>
<dbReference type="NCBIfam" id="TIGR01451">
    <property type="entry name" value="B_ant_repeat"/>
    <property type="match status" value="1"/>
</dbReference>
<evidence type="ECO:0000256" key="3">
    <source>
        <dbReference type="ARBA" id="ARBA00022525"/>
    </source>
</evidence>
<protein>
    <submittedName>
        <fullName evidence="10">Collagen binding domain</fullName>
    </submittedName>
    <submittedName>
        <fullName evidence="11">Collagen binding protein</fullName>
    </submittedName>
</protein>
<evidence type="ECO:0000256" key="5">
    <source>
        <dbReference type="ARBA" id="ARBA00023088"/>
    </source>
</evidence>
<keyword evidence="4 7" id="KW-0732">Signal</keyword>
<sequence>MKKKWMLQLFSIALIFQLAFGSLPSISFAQEANVEEPIIETPAVKEQPEGTDKPVVEKKEPTVKEEVETPVEQPKKEKKLQTKSAITNNILSNHKFNDGNGVAVTKEKPMAPGDTLAFESDWSLPNGHSYKAGDTFTFTLPEQFLIGGAPKGTLSGNNIEYGSYTVSSSGEVVFTFNKAIEEESNISGKFKISSKLKEDLSGTPEQSLVVKVPGAGDLTTEILVKPTKGTSLEKSGKLDQTPNPTKATWTIDVNKKLDQLTNAKVSDEIPEGLKLIPGSIKVYELNVDLNGTATRGAEVNVSSPTFPLVLPNKNKAYQIVYDTEILEKKNASYTNNASVNINGEKISAASTVNT</sequence>
<accession>A0A8B4QEX6</accession>
<dbReference type="Proteomes" id="UP000254330">
    <property type="component" value="Unassembled WGS sequence"/>
</dbReference>
<keyword evidence="3" id="KW-0964">Secreted</keyword>
<proteinExistence type="predicted"/>
<evidence type="ECO:0000313" key="10">
    <source>
        <dbReference type="EMBL" id="STX11242.1"/>
    </source>
</evidence>
<dbReference type="SUPFAM" id="SSF49401">
    <property type="entry name" value="Bacterial adhesins"/>
    <property type="match status" value="2"/>
</dbReference>
<evidence type="ECO:0000256" key="7">
    <source>
        <dbReference type="SAM" id="SignalP"/>
    </source>
</evidence>
<dbReference type="Pfam" id="PF05737">
    <property type="entry name" value="Collagen_bind"/>
    <property type="match status" value="1"/>
</dbReference>
<dbReference type="InterPro" id="IPR008456">
    <property type="entry name" value="Collagen-bd_dom"/>
</dbReference>
<dbReference type="InterPro" id="IPR041171">
    <property type="entry name" value="SDR_Ig"/>
</dbReference>
<dbReference type="EMBL" id="SNZG01000035">
    <property type="protein sequence ID" value="TDR34781.1"/>
    <property type="molecule type" value="Genomic_DNA"/>
</dbReference>